<comment type="similarity">
    <text evidence="7 9">Belongs to the Rho family.</text>
</comment>
<dbReference type="InterPro" id="IPR003593">
    <property type="entry name" value="AAA+_ATPase"/>
</dbReference>
<keyword evidence="3 7" id="KW-0347">Helicase</keyword>
<evidence type="ECO:0000256" key="2">
    <source>
        <dbReference type="ARBA" id="ARBA00022801"/>
    </source>
</evidence>
<protein>
    <recommendedName>
        <fullName evidence="7 8">Transcription termination factor Rho</fullName>
        <ecNumber evidence="7 8">3.6.4.-</ecNumber>
    </recommendedName>
    <alternativeName>
        <fullName evidence="7">ATP-dependent helicase Rho</fullName>
    </alternativeName>
</protein>
<evidence type="ECO:0000256" key="6">
    <source>
        <dbReference type="ARBA" id="ARBA00023163"/>
    </source>
</evidence>
<evidence type="ECO:0000256" key="10">
    <source>
        <dbReference type="SAM" id="MobiDB-lite"/>
    </source>
</evidence>
<dbReference type="PROSITE" id="PS51856">
    <property type="entry name" value="RHO_RNA_BD"/>
    <property type="match status" value="1"/>
</dbReference>
<dbReference type="InterPro" id="IPR011129">
    <property type="entry name" value="CSD"/>
</dbReference>
<feature type="compositionally biased region" description="Basic and acidic residues" evidence="10">
    <location>
        <begin position="75"/>
        <end position="88"/>
    </location>
</feature>
<dbReference type="NCBIfam" id="TIGR00767">
    <property type="entry name" value="rho"/>
    <property type="match status" value="1"/>
</dbReference>
<dbReference type="GO" id="GO:0006353">
    <property type="term" value="P:DNA-templated transcription termination"/>
    <property type="evidence" value="ECO:0007669"/>
    <property type="project" value="UniProtKB-UniRule"/>
</dbReference>
<feature type="binding site" evidence="7">
    <location>
        <begin position="222"/>
        <end position="227"/>
    </location>
    <ligand>
        <name>ATP</name>
        <dbReference type="ChEBI" id="CHEBI:30616"/>
    </ligand>
</feature>
<comment type="caution">
    <text evidence="12">The sequence shown here is derived from an EMBL/GenBank/DDBJ whole genome shotgun (WGS) entry which is preliminary data.</text>
</comment>
<dbReference type="PANTHER" id="PTHR46425">
    <property type="entry name" value="TRANSCRIPTION TERMINATION FACTOR RHO"/>
    <property type="match status" value="1"/>
</dbReference>
<keyword evidence="6 7" id="KW-0804">Transcription</keyword>
<dbReference type="HAMAP" id="MF_01884">
    <property type="entry name" value="Rho"/>
    <property type="match status" value="1"/>
</dbReference>
<keyword evidence="2 7" id="KW-0378">Hydrolase</keyword>
<evidence type="ECO:0000256" key="7">
    <source>
        <dbReference type="HAMAP-Rule" id="MF_01884"/>
    </source>
</evidence>
<dbReference type="InterPro" id="IPR012340">
    <property type="entry name" value="NA-bd_OB-fold"/>
</dbReference>
<accession>A0A9D1CR08</accession>
<comment type="caution">
    <text evidence="7">Lacks conserved residue(s) required for the propagation of feature annotation.</text>
</comment>
<dbReference type="Proteomes" id="UP000886887">
    <property type="component" value="Unassembled WGS sequence"/>
</dbReference>
<dbReference type="GO" id="GO:0008186">
    <property type="term" value="F:ATP-dependent activity, acting on RNA"/>
    <property type="evidence" value="ECO:0007669"/>
    <property type="project" value="UniProtKB-UniRule"/>
</dbReference>
<evidence type="ECO:0000256" key="1">
    <source>
        <dbReference type="ARBA" id="ARBA00022472"/>
    </source>
</evidence>
<comment type="function">
    <text evidence="7">Facilitates transcription termination by a mechanism that involves Rho binding to the nascent RNA, activation of Rho's RNA-dependent ATPase activity, and release of the mRNA from the DNA template.</text>
</comment>
<dbReference type="Pfam" id="PF07497">
    <property type="entry name" value="Rho_RNA_bind"/>
    <property type="match status" value="1"/>
</dbReference>
<dbReference type="InterPro" id="IPR011113">
    <property type="entry name" value="Rho_RNA-bd"/>
</dbReference>
<dbReference type="SMART" id="SM00357">
    <property type="entry name" value="CSP"/>
    <property type="match status" value="1"/>
</dbReference>
<feature type="region of interest" description="Disordered" evidence="10">
    <location>
        <begin position="48"/>
        <end position="89"/>
    </location>
</feature>
<dbReference type="EC" id="3.6.4.-" evidence="7 8"/>
<dbReference type="GO" id="GO:0005524">
    <property type="term" value="F:ATP binding"/>
    <property type="evidence" value="ECO:0007669"/>
    <property type="project" value="UniProtKB-UniRule"/>
</dbReference>
<proteinExistence type="inferred from homology"/>
<evidence type="ECO:0000256" key="4">
    <source>
        <dbReference type="ARBA" id="ARBA00022884"/>
    </source>
</evidence>
<dbReference type="PANTHER" id="PTHR46425:SF1">
    <property type="entry name" value="TRANSCRIPTION TERMINATION FACTOR RHO"/>
    <property type="match status" value="1"/>
</dbReference>
<evidence type="ECO:0000256" key="3">
    <source>
        <dbReference type="ARBA" id="ARBA00022806"/>
    </source>
</evidence>
<dbReference type="GO" id="GO:0003723">
    <property type="term" value="F:RNA binding"/>
    <property type="evidence" value="ECO:0007669"/>
    <property type="project" value="UniProtKB-UniRule"/>
</dbReference>
<keyword evidence="7" id="KW-0547">Nucleotide-binding</keyword>
<dbReference type="EMBL" id="DVFJ01000028">
    <property type="protein sequence ID" value="HIQ72067.1"/>
    <property type="molecule type" value="Genomic_DNA"/>
</dbReference>
<evidence type="ECO:0000259" key="11">
    <source>
        <dbReference type="PROSITE" id="PS51856"/>
    </source>
</evidence>
<feature type="binding site" evidence="7">
    <location>
        <position position="265"/>
    </location>
    <ligand>
        <name>ATP</name>
        <dbReference type="ChEBI" id="CHEBI:30616"/>
    </ligand>
</feature>
<reference evidence="12" key="1">
    <citation type="submission" date="2020-10" db="EMBL/GenBank/DDBJ databases">
        <authorList>
            <person name="Gilroy R."/>
        </authorList>
    </citation>
    <scope>NUCLEOTIDE SEQUENCE</scope>
    <source>
        <strain evidence="12">ChiSxjej2B14-6234</strain>
    </source>
</reference>
<keyword evidence="1 7" id="KW-0806">Transcription termination</keyword>
<dbReference type="Gene3D" id="2.40.50.140">
    <property type="entry name" value="Nucleic acid-binding proteins"/>
    <property type="match status" value="1"/>
</dbReference>
<dbReference type="Gene3D" id="3.40.50.300">
    <property type="entry name" value="P-loop containing nucleotide triphosphate hydrolases"/>
    <property type="match status" value="1"/>
</dbReference>
<keyword evidence="5 7" id="KW-0805">Transcription regulation</keyword>
<dbReference type="SUPFAM" id="SSF52540">
    <property type="entry name" value="P-loop containing nucleoside triphosphate hydrolases"/>
    <property type="match status" value="1"/>
</dbReference>
<reference evidence="12" key="2">
    <citation type="journal article" date="2021" name="PeerJ">
        <title>Extensive microbial diversity within the chicken gut microbiome revealed by metagenomics and culture.</title>
        <authorList>
            <person name="Gilroy R."/>
            <person name="Ravi A."/>
            <person name="Getino M."/>
            <person name="Pursley I."/>
            <person name="Horton D.L."/>
            <person name="Alikhan N.F."/>
            <person name="Baker D."/>
            <person name="Gharbi K."/>
            <person name="Hall N."/>
            <person name="Watson M."/>
            <person name="Adriaenssens E.M."/>
            <person name="Foster-Nyarko E."/>
            <person name="Jarju S."/>
            <person name="Secka A."/>
            <person name="Antonio M."/>
            <person name="Oren A."/>
            <person name="Chaudhuri R.R."/>
            <person name="La Ragione R."/>
            <person name="Hildebrand F."/>
            <person name="Pallen M.J."/>
        </authorList>
    </citation>
    <scope>NUCLEOTIDE SEQUENCE</scope>
    <source>
        <strain evidence="12">ChiSxjej2B14-6234</strain>
    </source>
</reference>
<dbReference type="InterPro" id="IPR000194">
    <property type="entry name" value="ATPase_F1/V1/A1_a/bsu_nucl-bd"/>
</dbReference>
<dbReference type="AlphaFoldDB" id="A0A9D1CR08"/>
<dbReference type="InterPro" id="IPR004665">
    <property type="entry name" value="Term_rho"/>
</dbReference>
<dbReference type="GO" id="GO:0016787">
    <property type="term" value="F:hydrolase activity"/>
    <property type="evidence" value="ECO:0007669"/>
    <property type="project" value="UniProtKB-KW"/>
</dbReference>
<evidence type="ECO:0000313" key="13">
    <source>
        <dbReference type="Proteomes" id="UP000886887"/>
    </source>
</evidence>
<keyword evidence="4 7" id="KW-0694">RNA-binding</keyword>
<dbReference type="InterPro" id="IPR027417">
    <property type="entry name" value="P-loop_NTPase"/>
</dbReference>
<feature type="binding site" evidence="7">
    <location>
        <begin position="234"/>
        <end position="239"/>
    </location>
    <ligand>
        <name>ATP</name>
        <dbReference type="ChEBI" id="CHEBI:30616"/>
    </ligand>
</feature>
<organism evidence="12 13">
    <name type="scientific">Candidatus Onthenecus intestinigallinarum</name>
    <dbReference type="NCBI Taxonomy" id="2840875"/>
    <lineage>
        <taxon>Bacteria</taxon>
        <taxon>Bacillati</taxon>
        <taxon>Bacillota</taxon>
        <taxon>Clostridia</taxon>
        <taxon>Eubacteriales</taxon>
        <taxon>Candidatus Onthenecus</taxon>
    </lineage>
</organism>
<evidence type="ECO:0000256" key="5">
    <source>
        <dbReference type="ARBA" id="ARBA00023015"/>
    </source>
</evidence>
<dbReference type="Pfam" id="PF00006">
    <property type="entry name" value="ATP-synt_ab"/>
    <property type="match status" value="1"/>
</dbReference>
<comment type="subunit">
    <text evidence="7">Homohexamer. The homohexamer assembles into an open ring structure.</text>
</comment>
<evidence type="ECO:0000313" key="12">
    <source>
        <dbReference type="EMBL" id="HIQ72067.1"/>
    </source>
</evidence>
<dbReference type="SUPFAM" id="SSF50249">
    <property type="entry name" value="Nucleic acid-binding proteins"/>
    <property type="match status" value="1"/>
</dbReference>
<evidence type="ECO:0000256" key="9">
    <source>
        <dbReference type="PROSITE-ProRule" id="PRU01203"/>
    </source>
</evidence>
<feature type="domain" description="Rho RNA-BD" evidence="11">
    <location>
        <begin position="104"/>
        <end position="177"/>
    </location>
</feature>
<dbReference type="GO" id="GO:0004386">
    <property type="term" value="F:helicase activity"/>
    <property type="evidence" value="ECO:0007669"/>
    <property type="project" value="UniProtKB-UniRule"/>
</dbReference>
<dbReference type="NCBIfam" id="NF006886">
    <property type="entry name" value="PRK09376.1"/>
    <property type="match status" value="1"/>
</dbReference>
<dbReference type="SMART" id="SM00382">
    <property type="entry name" value="AAA"/>
    <property type="match status" value="1"/>
</dbReference>
<name>A0A9D1CR08_9FIRM</name>
<evidence type="ECO:0000256" key="8">
    <source>
        <dbReference type="NCBIfam" id="TIGR00767"/>
    </source>
</evidence>
<gene>
    <name evidence="7 12" type="primary">rho</name>
    <name evidence="12" type="ORF">IAB73_07665</name>
</gene>
<sequence length="489" mass="54349">MLTNPNTPYEERTVVQLREIARERGVRLPSGINKQGIVERLRQSDALNGRTEAAAPLTPALERPEPRTGPRAPRTRREPHTGYYDERYGTSNPAVSQMLEAGLCADGQGVMELQPDGYGFLRAQNCSPGREDVYVSIAQIRRFGMKNGDLVRGKTRPRREGDRYSALMYVESINGEPPERAAQRVPFDRLTPVHPDRRLTLEPPQGGGDLAIRTLDFIAPIGLGQRALIVAPPKAGKTVLLKKIAGAVEAGHPDIHLMMLLIDERPEEVTDIRRSVAGELVYSTFDAPQEHHVRVSEMVYERAQRLVEQGRDVVVLMDSLTRLSRAYNALAPGGRAMSGGLAPGVLQRPKRFFGAARNVEGGGSLTIIATALVETGSRMDDIIYEEFKGTGNAEIHLDRRLSERRIFPAIDLLRSGTRREELLLSPEELEGVAAVRRVLTAARGRDATEQLLGMLEKTRSNQEFFKRLKEWLAIWEKEGYNLGSVRSGI</sequence>
<keyword evidence="7" id="KW-0067">ATP-binding</keyword>